<reference evidence="2" key="1">
    <citation type="submission" date="2025-08" db="UniProtKB">
        <authorList>
            <consortium name="Ensembl"/>
        </authorList>
    </citation>
    <scope>IDENTIFICATION</scope>
</reference>
<sequence length="214" mass="22890">MSSTLRRLSVTSVASSVVSTSSTSSDSTSSRPGSDGSILEPLLERRISTASRAEELPVKDDGDNRISKLKRKDWSVSKSQVIVEKEPETELTSNMQGTSGKAQRPKSLQLGDNRLTLLQGSSLQPSTPCSPPPITPKTPRTQSFPSLQADGLATSSLQSTPPPPPPKSKPYENSNQRNSVEVAPPLPSRREAKPPPPPPKTRKSSVVSSEQGLQ</sequence>
<dbReference type="Proteomes" id="UP000694419">
    <property type="component" value="Unplaced"/>
</dbReference>
<reference evidence="2" key="2">
    <citation type="submission" date="2025-09" db="UniProtKB">
        <authorList>
            <consortium name="Ensembl"/>
        </authorList>
    </citation>
    <scope>IDENTIFICATION</scope>
</reference>
<dbReference type="Ensembl" id="ENSCPGT00000014927.1">
    <property type="protein sequence ID" value="ENSCPGP00000013615.1"/>
    <property type="gene ID" value="ENSCPGG00000009654.1"/>
</dbReference>
<organism evidence="2 3">
    <name type="scientific">Calidris pygmaea</name>
    <name type="common">Spoon-billed sandpiper</name>
    <dbReference type="NCBI Taxonomy" id="425635"/>
    <lineage>
        <taxon>Eukaryota</taxon>
        <taxon>Metazoa</taxon>
        <taxon>Chordata</taxon>
        <taxon>Craniata</taxon>
        <taxon>Vertebrata</taxon>
        <taxon>Euteleostomi</taxon>
        <taxon>Archelosauria</taxon>
        <taxon>Archosauria</taxon>
        <taxon>Dinosauria</taxon>
        <taxon>Saurischia</taxon>
        <taxon>Theropoda</taxon>
        <taxon>Coelurosauria</taxon>
        <taxon>Aves</taxon>
        <taxon>Neognathae</taxon>
        <taxon>Neoaves</taxon>
        <taxon>Charadriiformes</taxon>
        <taxon>Scolopacidae</taxon>
        <taxon>Calidris</taxon>
    </lineage>
</organism>
<keyword evidence="3" id="KW-1185">Reference proteome</keyword>
<proteinExistence type="predicted"/>
<feature type="compositionally biased region" description="Polar residues" evidence="1">
    <location>
        <begin position="90"/>
        <end position="101"/>
    </location>
</feature>
<evidence type="ECO:0000313" key="2">
    <source>
        <dbReference type="Ensembl" id="ENSCPGP00000013615.1"/>
    </source>
</evidence>
<accession>A0A8C3JVU6</accession>
<dbReference type="AlphaFoldDB" id="A0A8C3JVU6"/>
<feature type="compositionally biased region" description="Low complexity" evidence="1">
    <location>
        <begin position="9"/>
        <end position="30"/>
    </location>
</feature>
<feature type="region of interest" description="Disordered" evidence="1">
    <location>
        <begin position="72"/>
        <end position="214"/>
    </location>
</feature>
<evidence type="ECO:0000313" key="3">
    <source>
        <dbReference type="Proteomes" id="UP000694419"/>
    </source>
</evidence>
<evidence type="ECO:0000256" key="1">
    <source>
        <dbReference type="SAM" id="MobiDB-lite"/>
    </source>
</evidence>
<feature type="region of interest" description="Disordered" evidence="1">
    <location>
        <begin position="1"/>
        <end position="41"/>
    </location>
</feature>
<name>A0A8C3JVU6_9CHAR</name>
<protein>
    <submittedName>
        <fullName evidence="2">Uncharacterized protein</fullName>
    </submittedName>
</protein>